<comment type="caution">
    <text evidence="4">The sequence shown here is derived from an EMBL/GenBank/DDBJ whole genome shotgun (WGS) entry which is preliminary data.</text>
</comment>
<evidence type="ECO:0000256" key="2">
    <source>
        <dbReference type="ARBA" id="ARBA00022837"/>
    </source>
</evidence>
<protein>
    <submittedName>
        <fullName evidence="4">Elicitor-responsive protein 3</fullName>
    </submittedName>
</protein>
<reference evidence="4" key="2">
    <citation type="submission" date="2019-07" db="EMBL/GenBank/DDBJ databases">
        <authorList>
            <person name="Yang Y."/>
            <person name="Bocs S."/>
            <person name="Baudouin L."/>
        </authorList>
    </citation>
    <scope>NUCLEOTIDE SEQUENCE</scope>
    <source>
        <tissue evidence="4">Spear leaf of Hainan Tall coconut</tissue>
    </source>
</reference>
<dbReference type="OrthoDB" id="419768at2759"/>
<dbReference type="AlphaFoldDB" id="A0A8K0N826"/>
<dbReference type="Gene3D" id="2.60.40.150">
    <property type="entry name" value="C2 domain"/>
    <property type="match status" value="1"/>
</dbReference>
<dbReference type="GO" id="GO:0046872">
    <property type="term" value="F:metal ion binding"/>
    <property type="evidence" value="ECO:0007669"/>
    <property type="project" value="UniProtKB-KW"/>
</dbReference>
<dbReference type="PROSITE" id="PS50004">
    <property type="entry name" value="C2"/>
    <property type="match status" value="1"/>
</dbReference>
<proteinExistence type="predicted"/>
<evidence type="ECO:0000256" key="1">
    <source>
        <dbReference type="ARBA" id="ARBA00022723"/>
    </source>
</evidence>
<gene>
    <name evidence="4" type="ORF">COCNU_09G007390</name>
</gene>
<evidence type="ECO:0000313" key="5">
    <source>
        <dbReference type="Proteomes" id="UP000797356"/>
    </source>
</evidence>
<dbReference type="EMBL" id="CM017880">
    <property type="protein sequence ID" value="KAG1361276.1"/>
    <property type="molecule type" value="Genomic_DNA"/>
</dbReference>
<dbReference type="Proteomes" id="UP000797356">
    <property type="component" value="Chromosome 9"/>
</dbReference>
<keyword evidence="2" id="KW-0106">Calcium</keyword>
<evidence type="ECO:0000313" key="4">
    <source>
        <dbReference type="EMBL" id="KAG1361276.1"/>
    </source>
</evidence>
<dbReference type="PANTHER" id="PTHR46502">
    <property type="entry name" value="C2 DOMAIN-CONTAINING"/>
    <property type="match status" value="1"/>
</dbReference>
<dbReference type="InterPro" id="IPR000008">
    <property type="entry name" value="C2_dom"/>
</dbReference>
<feature type="domain" description="C2" evidence="3">
    <location>
        <begin position="1"/>
        <end position="84"/>
    </location>
</feature>
<evidence type="ECO:0000259" key="3">
    <source>
        <dbReference type="PROSITE" id="PS50004"/>
    </source>
</evidence>
<dbReference type="PANTHER" id="PTHR46502:SF2">
    <property type="entry name" value="16 KDA PHLOEM PROTEIN 2"/>
    <property type="match status" value="1"/>
</dbReference>
<accession>A0A8K0N826</accession>
<keyword evidence="5" id="KW-1185">Reference proteome</keyword>
<dbReference type="SUPFAM" id="SSF49562">
    <property type="entry name" value="C2 domain (Calcium/lipid-binding domain, CaLB)"/>
    <property type="match status" value="1"/>
</dbReference>
<name>A0A8K0N826_COCNU</name>
<dbReference type="Pfam" id="PF00168">
    <property type="entry name" value="C2"/>
    <property type="match status" value="1"/>
</dbReference>
<keyword evidence="1" id="KW-0479">Metal-binding</keyword>
<organism evidence="4 5">
    <name type="scientific">Cocos nucifera</name>
    <name type="common">Coconut palm</name>
    <dbReference type="NCBI Taxonomy" id="13894"/>
    <lineage>
        <taxon>Eukaryota</taxon>
        <taxon>Viridiplantae</taxon>
        <taxon>Streptophyta</taxon>
        <taxon>Embryophyta</taxon>
        <taxon>Tracheophyta</taxon>
        <taxon>Spermatophyta</taxon>
        <taxon>Magnoliopsida</taxon>
        <taxon>Liliopsida</taxon>
        <taxon>Arecaceae</taxon>
        <taxon>Arecoideae</taxon>
        <taxon>Cocoseae</taxon>
        <taxon>Attaleinae</taxon>
        <taxon>Cocos</taxon>
    </lineage>
</organism>
<dbReference type="InterPro" id="IPR035892">
    <property type="entry name" value="C2_domain_sf"/>
</dbReference>
<sequence length="118" mass="13444">MDIRERKIEKAGEGWSKHLDNTDFLSAGSNPEWNKTFVFTLSGYFLELTIKLMDSDSFSNDDFLGEAKIPLEPLFMKGRLPPTVYNVVKDHEYHGEIKVGLTFTPIVSTSLRSSSQQR</sequence>
<reference evidence="4" key="1">
    <citation type="journal article" date="2017" name="Gigascience">
        <title>The genome draft of coconut (Cocos nucifera).</title>
        <authorList>
            <person name="Xiao Y."/>
            <person name="Xu P."/>
            <person name="Fan H."/>
            <person name="Baudouin L."/>
            <person name="Xia W."/>
            <person name="Bocs S."/>
            <person name="Xu J."/>
            <person name="Li Q."/>
            <person name="Guo A."/>
            <person name="Zhou L."/>
            <person name="Li J."/>
            <person name="Wu Y."/>
            <person name="Ma Z."/>
            <person name="Armero A."/>
            <person name="Issali A.E."/>
            <person name="Liu N."/>
            <person name="Peng M."/>
            <person name="Yang Y."/>
        </authorList>
    </citation>
    <scope>NUCLEOTIDE SEQUENCE</scope>
    <source>
        <tissue evidence="4">Spear leaf of Hainan Tall coconut</tissue>
    </source>
</reference>